<keyword evidence="2" id="KW-0677">Repeat</keyword>
<dbReference type="PROSITE" id="PS51375">
    <property type="entry name" value="PPR"/>
    <property type="match status" value="8"/>
</dbReference>
<feature type="compositionally biased region" description="Polar residues" evidence="4">
    <location>
        <begin position="207"/>
        <end position="216"/>
    </location>
</feature>
<dbReference type="PANTHER" id="PTHR47447">
    <property type="entry name" value="OS03G0856100 PROTEIN"/>
    <property type="match status" value="1"/>
</dbReference>
<proteinExistence type="inferred from homology"/>
<gene>
    <name evidence="6" type="ORF">RIF29_10138</name>
</gene>
<feature type="region of interest" description="Disordered" evidence="4">
    <location>
        <begin position="194"/>
        <end position="288"/>
    </location>
</feature>
<comment type="caution">
    <text evidence="6">The sequence shown here is derived from an EMBL/GenBank/DDBJ whole genome shotgun (WGS) entry which is preliminary data.</text>
</comment>
<feature type="repeat" description="PPR" evidence="3">
    <location>
        <begin position="381"/>
        <end position="415"/>
    </location>
</feature>
<accession>A0AAN9FYQ9</accession>
<dbReference type="InterPro" id="IPR036063">
    <property type="entry name" value="Smr_dom_sf"/>
</dbReference>
<dbReference type="SUPFAM" id="SSF81901">
    <property type="entry name" value="HCP-like"/>
    <property type="match status" value="1"/>
</dbReference>
<dbReference type="Gene3D" id="1.25.40.10">
    <property type="entry name" value="Tetratricopeptide repeat domain"/>
    <property type="match status" value="3"/>
</dbReference>
<feature type="repeat" description="PPR" evidence="3">
    <location>
        <begin position="521"/>
        <end position="555"/>
    </location>
</feature>
<feature type="repeat" description="PPR" evidence="3">
    <location>
        <begin position="451"/>
        <end position="485"/>
    </location>
</feature>
<feature type="repeat" description="PPR" evidence="3">
    <location>
        <begin position="591"/>
        <end position="625"/>
    </location>
</feature>
<dbReference type="PROSITE" id="PS50828">
    <property type="entry name" value="SMR"/>
    <property type="match status" value="1"/>
</dbReference>
<dbReference type="SUPFAM" id="SSF160443">
    <property type="entry name" value="SMR domain-like"/>
    <property type="match status" value="1"/>
</dbReference>
<dbReference type="AlphaFoldDB" id="A0AAN9FYQ9"/>
<evidence type="ECO:0000256" key="4">
    <source>
        <dbReference type="SAM" id="MobiDB-lite"/>
    </source>
</evidence>
<evidence type="ECO:0000256" key="3">
    <source>
        <dbReference type="PROSITE-ProRule" id="PRU00708"/>
    </source>
</evidence>
<dbReference type="InterPro" id="IPR011990">
    <property type="entry name" value="TPR-like_helical_dom_sf"/>
</dbReference>
<feature type="compositionally biased region" description="Polar residues" evidence="4">
    <location>
        <begin position="237"/>
        <end position="251"/>
    </location>
</feature>
<evidence type="ECO:0000259" key="5">
    <source>
        <dbReference type="PROSITE" id="PS50828"/>
    </source>
</evidence>
<comment type="similarity">
    <text evidence="1">Belongs to the PPR family. P subfamily.</text>
</comment>
<organism evidence="6 7">
    <name type="scientific">Crotalaria pallida</name>
    <name type="common">Smooth rattlebox</name>
    <name type="synonym">Crotalaria striata</name>
    <dbReference type="NCBI Taxonomy" id="3830"/>
    <lineage>
        <taxon>Eukaryota</taxon>
        <taxon>Viridiplantae</taxon>
        <taxon>Streptophyta</taxon>
        <taxon>Embryophyta</taxon>
        <taxon>Tracheophyta</taxon>
        <taxon>Spermatophyta</taxon>
        <taxon>Magnoliopsida</taxon>
        <taxon>eudicotyledons</taxon>
        <taxon>Gunneridae</taxon>
        <taxon>Pentapetalae</taxon>
        <taxon>rosids</taxon>
        <taxon>fabids</taxon>
        <taxon>Fabales</taxon>
        <taxon>Fabaceae</taxon>
        <taxon>Papilionoideae</taxon>
        <taxon>50 kb inversion clade</taxon>
        <taxon>genistoids sensu lato</taxon>
        <taxon>core genistoids</taxon>
        <taxon>Crotalarieae</taxon>
        <taxon>Crotalaria</taxon>
    </lineage>
</organism>
<dbReference type="NCBIfam" id="TIGR00756">
    <property type="entry name" value="PPR"/>
    <property type="match status" value="7"/>
</dbReference>
<feature type="repeat" description="PPR" evidence="3">
    <location>
        <begin position="626"/>
        <end position="660"/>
    </location>
</feature>
<name>A0AAN9FYQ9_CROPI</name>
<evidence type="ECO:0000313" key="7">
    <source>
        <dbReference type="Proteomes" id="UP001372338"/>
    </source>
</evidence>
<evidence type="ECO:0000313" key="6">
    <source>
        <dbReference type="EMBL" id="KAK7281833.1"/>
    </source>
</evidence>
<protein>
    <recommendedName>
        <fullName evidence="5">Smr domain-containing protein</fullName>
    </recommendedName>
</protein>
<dbReference type="Proteomes" id="UP001372338">
    <property type="component" value="Unassembled WGS sequence"/>
</dbReference>
<feature type="compositionally biased region" description="Polar residues" evidence="4">
    <location>
        <begin position="268"/>
        <end position="285"/>
    </location>
</feature>
<dbReference type="InterPro" id="IPR002625">
    <property type="entry name" value="Smr_dom"/>
</dbReference>
<feature type="repeat" description="PPR" evidence="3">
    <location>
        <begin position="416"/>
        <end position="450"/>
    </location>
</feature>
<feature type="repeat" description="PPR" evidence="3">
    <location>
        <begin position="486"/>
        <end position="520"/>
    </location>
</feature>
<dbReference type="SMART" id="SM00463">
    <property type="entry name" value="SMR"/>
    <property type="match status" value="1"/>
</dbReference>
<evidence type="ECO:0000256" key="2">
    <source>
        <dbReference type="ARBA" id="ARBA00022737"/>
    </source>
</evidence>
<dbReference type="Pfam" id="PF12854">
    <property type="entry name" value="PPR_1"/>
    <property type="match status" value="1"/>
</dbReference>
<reference evidence="6 7" key="1">
    <citation type="submission" date="2024-01" db="EMBL/GenBank/DDBJ databases">
        <title>The genomes of 5 underutilized Papilionoideae crops provide insights into root nodulation and disease resistanc.</title>
        <authorList>
            <person name="Yuan L."/>
        </authorList>
    </citation>
    <scope>NUCLEOTIDE SEQUENCE [LARGE SCALE GENOMIC DNA]</scope>
    <source>
        <strain evidence="6">ZHUSHIDOU_FW_LH</strain>
        <tissue evidence="6">Leaf</tissue>
    </source>
</reference>
<dbReference type="Pfam" id="PF01535">
    <property type="entry name" value="PPR"/>
    <property type="match status" value="2"/>
</dbReference>
<dbReference type="Gene3D" id="3.30.1370.110">
    <property type="match status" value="1"/>
</dbReference>
<dbReference type="EMBL" id="JAYWIO010000002">
    <property type="protein sequence ID" value="KAK7281833.1"/>
    <property type="molecule type" value="Genomic_DNA"/>
</dbReference>
<dbReference type="PANTHER" id="PTHR47447:SF17">
    <property type="entry name" value="OS12G0638900 PROTEIN"/>
    <property type="match status" value="1"/>
</dbReference>
<feature type="domain" description="Smr" evidence="5">
    <location>
        <begin position="778"/>
        <end position="859"/>
    </location>
</feature>
<dbReference type="Pfam" id="PF13041">
    <property type="entry name" value="PPR_2"/>
    <property type="match status" value="3"/>
</dbReference>
<keyword evidence="7" id="KW-1185">Reference proteome</keyword>
<evidence type="ECO:0000256" key="1">
    <source>
        <dbReference type="ARBA" id="ARBA00007626"/>
    </source>
</evidence>
<feature type="repeat" description="PPR" evidence="3">
    <location>
        <begin position="556"/>
        <end position="590"/>
    </location>
</feature>
<dbReference type="InterPro" id="IPR002885">
    <property type="entry name" value="PPR_rpt"/>
</dbReference>
<sequence>MQNMLRSKQISALSSSARSFFLSGSRCNAADGNSCTCSEDETCVSRRQQNKNEVIHVQKPASVVSKTISGVQRNVVSGNPVNKPASHKVEAVDRSGCVQQVRSSSSTSSTSDLVTYACVVDGVQDHVDSSLNADQFYRAGIAAVNFFSDIVNYKLPLSDGVGILGYSKSNMVEPSRVLPNIRSSNVKQIRKEDFTSVHPKPPVSAQPGPSNHTSSYHGAKGKGDKSNSSRSYKHVASSGTEKSGVTPNIPVNNHDRRAMPQRTRTHSNHSVANFGSYTQTSNSHVPGSFKESFNKHSRDLKMPAGVPLTNRHFTNTGRVVDVVSDILRQLRWGPATEKALYNLNFSLDPYQANQILKQLQDHSVALSFFYWLKRQPCFSHDGHTYTTMVGILGRAKQFGAINKLLEQMVMDGCQPNVVTYNRLIHSYGRANYLKEALNVFNQMQEVGCEPDRVTYCTLIDIHAKAGYLDVAMSMYERMQEAGLSPDTFTYSVIINCLGKSGNLAAAHRLFCEMVDQGCVPNLVTYNIMIALQAKARNYQTALKLYRDMQNAGFEPDKVTYSIVMEVLGHCGYLEEAEAVFVEMKRKDWVPDEPVYGLLVDLWGKAGNVEKAREWYHAMLSAGLRPNVPTSNSLLSAFLRVHRLPDAYNLLLNMVNLGLTPSLQTYTLLLSCCTEAQSPYDMGFCCELMAITGHPAHAFLLSMPAAGPDGQNVRDHASKFLDLMHSEDREGKRGLVDAVVDFLHKSGLKEEAGSVWEVAAQRNVYPDAVKEKGSCYWLINLHVMSDGTAVTALSRTLAWFRRQMLISGVGPSRIDIVTGWGRRSRVTGTSMVRQAVHELLHMFSFPFFTENGNSGCFVGCGEPLNQWLHHSYVERMHLL</sequence>